<keyword evidence="1" id="KW-1133">Transmembrane helix</keyword>
<dbReference type="AlphaFoldDB" id="A0A0F8YYZ5"/>
<proteinExistence type="predicted"/>
<gene>
    <name evidence="2" type="ORF">LCGC14_3036010</name>
</gene>
<dbReference type="EMBL" id="LAZR01063560">
    <property type="protein sequence ID" value="KKK59274.1"/>
    <property type="molecule type" value="Genomic_DNA"/>
</dbReference>
<accession>A0A0F8YYZ5</accession>
<evidence type="ECO:0000313" key="2">
    <source>
        <dbReference type="EMBL" id="KKK59274.1"/>
    </source>
</evidence>
<feature type="transmembrane region" description="Helical" evidence="1">
    <location>
        <begin position="29"/>
        <end position="48"/>
    </location>
</feature>
<reference evidence="2" key="1">
    <citation type="journal article" date="2015" name="Nature">
        <title>Complex archaea that bridge the gap between prokaryotes and eukaryotes.</title>
        <authorList>
            <person name="Spang A."/>
            <person name="Saw J.H."/>
            <person name="Jorgensen S.L."/>
            <person name="Zaremba-Niedzwiedzka K."/>
            <person name="Martijn J."/>
            <person name="Lind A.E."/>
            <person name="van Eijk R."/>
            <person name="Schleper C."/>
            <person name="Guy L."/>
            <person name="Ettema T.J."/>
        </authorList>
    </citation>
    <scope>NUCLEOTIDE SEQUENCE</scope>
</reference>
<evidence type="ECO:0000256" key="1">
    <source>
        <dbReference type="SAM" id="Phobius"/>
    </source>
</evidence>
<comment type="caution">
    <text evidence="2">The sequence shown here is derived from an EMBL/GenBank/DDBJ whole genome shotgun (WGS) entry which is preliminary data.</text>
</comment>
<keyword evidence="1" id="KW-0812">Transmembrane</keyword>
<sequence length="68" mass="7824">MIYWLAVFTVLSMLLGAWAYFHRPGWLSVALYPVLCVALYLSGAEALSRAKPLWMEWRDLSDVEVIAY</sequence>
<protein>
    <submittedName>
        <fullName evidence="2">Uncharacterized protein</fullName>
    </submittedName>
</protein>
<keyword evidence="1" id="KW-0472">Membrane</keyword>
<organism evidence="2">
    <name type="scientific">marine sediment metagenome</name>
    <dbReference type="NCBI Taxonomy" id="412755"/>
    <lineage>
        <taxon>unclassified sequences</taxon>
        <taxon>metagenomes</taxon>
        <taxon>ecological metagenomes</taxon>
    </lineage>
</organism>
<name>A0A0F8YYZ5_9ZZZZ</name>
<feature type="non-terminal residue" evidence="2">
    <location>
        <position position="68"/>
    </location>
</feature>